<dbReference type="PANTHER" id="PTHR32294">
    <property type="entry name" value="DNA POLYMERASE III SUBUNIT ALPHA"/>
    <property type="match status" value="1"/>
</dbReference>
<dbReference type="SMART" id="SM00481">
    <property type="entry name" value="POLIIIAc"/>
    <property type="match status" value="1"/>
</dbReference>
<evidence type="ECO:0000256" key="7">
    <source>
        <dbReference type="ARBA" id="ARBA00022705"/>
    </source>
</evidence>
<dbReference type="InterPro" id="IPR040982">
    <property type="entry name" value="DNA_pol3_finger"/>
</dbReference>
<dbReference type="Gene3D" id="1.10.150.870">
    <property type="match status" value="1"/>
</dbReference>
<dbReference type="InterPro" id="IPR004013">
    <property type="entry name" value="PHP_dom"/>
</dbReference>
<dbReference type="GO" id="GO:0008408">
    <property type="term" value="F:3'-5' exonuclease activity"/>
    <property type="evidence" value="ECO:0007669"/>
    <property type="project" value="InterPro"/>
</dbReference>
<dbReference type="NCBIfam" id="NF005298">
    <property type="entry name" value="PRK06826.1"/>
    <property type="match status" value="1"/>
</dbReference>
<dbReference type="EMBL" id="QOCW01000001">
    <property type="protein sequence ID" value="RBW71480.1"/>
    <property type="molecule type" value="Genomic_DNA"/>
</dbReference>
<evidence type="ECO:0000313" key="13">
    <source>
        <dbReference type="Proteomes" id="UP000253314"/>
    </source>
</evidence>
<dbReference type="Pfam" id="PF17657">
    <property type="entry name" value="DNA_pol3_finger"/>
    <property type="match status" value="1"/>
</dbReference>
<dbReference type="GO" id="GO:0003676">
    <property type="term" value="F:nucleic acid binding"/>
    <property type="evidence" value="ECO:0007669"/>
    <property type="project" value="InterPro"/>
</dbReference>
<dbReference type="CDD" id="cd04485">
    <property type="entry name" value="DnaE_OBF"/>
    <property type="match status" value="1"/>
</dbReference>
<dbReference type="OrthoDB" id="9803237at2"/>
<accession>A0A366XYJ0</accession>
<evidence type="ECO:0000256" key="6">
    <source>
        <dbReference type="ARBA" id="ARBA00022695"/>
    </source>
</evidence>
<dbReference type="GO" id="GO:0003887">
    <property type="term" value="F:DNA-directed DNA polymerase activity"/>
    <property type="evidence" value="ECO:0007669"/>
    <property type="project" value="UniProtKB-KW"/>
</dbReference>
<dbReference type="GO" id="GO:0005737">
    <property type="term" value="C:cytoplasm"/>
    <property type="evidence" value="ECO:0007669"/>
    <property type="project" value="UniProtKB-SubCell"/>
</dbReference>
<evidence type="ECO:0000256" key="1">
    <source>
        <dbReference type="ARBA" id="ARBA00004496"/>
    </source>
</evidence>
<proteinExistence type="inferred from homology"/>
<dbReference type="Pfam" id="PF01336">
    <property type="entry name" value="tRNA_anti-codon"/>
    <property type="match status" value="1"/>
</dbReference>
<evidence type="ECO:0000256" key="9">
    <source>
        <dbReference type="ARBA" id="ARBA00025611"/>
    </source>
</evidence>
<keyword evidence="13" id="KW-1185">Reference proteome</keyword>
<dbReference type="Pfam" id="PF07733">
    <property type="entry name" value="DNA_pol3_alpha"/>
    <property type="match status" value="1"/>
</dbReference>
<dbReference type="Gene3D" id="1.10.10.1600">
    <property type="entry name" value="Bacterial DNA polymerase III alpha subunit, thumb domain"/>
    <property type="match status" value="1"/>
</dbReference>
<keyword evidence="8" id="KW-0239">DNA-directed DNA polymerase</keyword>
<dbReference type="InterPro" id="IPR003141">
    <property type="entry name" value="Pol/His_phosphatase_N"/>
</dbReference>
<protein>
    <recommendedName>
        <fullName evidence="4">DNA polymerase III subunit alpha</fullName>
        <ecNumber evidence="3">2.7.7.7</ecNumber>
    </recommendedName>
</protein>
<comment type="caution">
    <text evidence="12">The sequence shown here is derived from an EMBL/GenBank/DDBJ whole genome shotgun (WGS) entry which is preliminary data.</text>
</comment>
<dbReference type="Pfam" id="PF14579">
    <property type="entry name" value="HHH_6"/>
    <property type="match status" value="1"/>
</dbReference>
<dbReference type="Gene3D" id="3.20.20.140">
    <property type="entry name" value="Metal-dependent hydrolases"/>
    <property type="match status" value="1"/>
</dbReference>
<dbReference type="InterPro" id="IPR011708">
    <property type="entry name" value="DNA_pol3_alpha_NTPase_dom"/>
</dbReference>
<evidence type="ECO:0000256" key="3">
    <source>
        <dbReference type="ARBA" id="ARBA00012417"/>
    </source>
</evidence>
<keyword evidence="5 12" id="KW-0808">Transferase</keyword>
<dbReference type="NCBIfam" id="NF004226">
    <property type="entry name" value="PRK05673.1"/>
    <property type="match status" value="1"/>
</dbReference>
<dbReference type="RefSeq" id="WP_113804183.1">
    <property type="nucleotide sequence ID" value="NZ_QOCW01000001.1"/>
</dbReference>
<evidence type="ECO:0000256" key="5">
    <source>
        <dbReference type="ARBA" id="ARBA00022679"/>
    </source>
</evidence>
<evidence type="ECO:0000256" key="10">
    <source>
        <dbReference type="ARBA" id="ARBA00049244"/>
    </source>
</evidence>
<dbReference type="EC" id="2.7.7.7" evidence="3"/>
<organism evidence="12 13">
    <name type="scientific">Bacillus taeanensis</name>
    <dbReference type="NCBI Taxonomy" id="273032"/>
    <lineage>
        <taxon>Bacteria</taxon>
        <taxon>Bacillati</taxon>
        <taxon>Bacillota</taxon>
        <taxon>Bacilli</taxon>
        <taxon>Bacillales</taxon>
        <taxon>Bacillaceae</taxon>
        <taxon>Bacillus</taxon>
    </lineage>
</organism>
<dbReference type="InterPro" id="IPR004805">
    <property type="entry name" value="DnaE2/DnaE/PolC"/>
</dbReference>
<dbReference type="InterPro" id="IPR016195">
    <property type="entry name" value="Pol/histidinol_Pase-like"/>
</dbReference>
<comment type="similarity">
    <text evidence="2">Belongs to the DNA polymerase type-C family. DnaE subfamily.</text>
</comment>
<evidence type="ECO:0000256" key="2">
    <source>
        <dbReference type="ARBA" id="ARBA00009496"/>
    </source>
</evidence>
<feature type="domain" description="Polymerase/histidinol phosphatase N-terminal" evidence="11">
    <location>
        <begin position="4"/>
        <end position="71"/>
    </location>
</feature>
<dbReference type="SUPFAM" id="SSF89550">
    <property type="entry name" value="PHP domain-like"/>
    <property type="match status" value="1"/>
</dbReference>
<evidence type="ECO:0000256" key="8">
    <source>
        <dbReference type="ARBA" id="ARBA00022932"/>
    </source>
</evidence>
<dbReference type="Proteomes" id="UP000253314">
    <property type="component" value="Unassembled WGS sequence"/>
</dbReference>
<dbReference type="InterPro" id="IPR041931">
    <property type="entry name" value="DNA_pol3_alpha_thumb_dom"/>
</dbReference>
<comment type="function">
    <text evidence="9">DNA polymerase III is a complex, multichain enzyme responsible for most of the replicative synthesis in bacteria. This DNA polymerase also exhibits 3' to 5' exonuclease activity. The alpha chain is the DNA polymerase.</text>
</comment>
<dbReference type="AlphaFoldDB" id="A0A366XYJ0"/>
<evidence type="ECO:0000313" key="12">
    <source>
        <dbReference type="EMBL" id="RBW71480.1"/>
    </source>
</evidence>
<dbReference type="InterPro" id="IPR029460">
    <property type="entry name" value="DNAPol_HHH"/>
</dbReference>
<reference evidence="12 13" key="1">
    <citation type="submission" date="2018-07" db="EMBL/GenBank/DDBJ databases">
        <title>Lottiidibacillus patelloidae gen. nov., sp. nov., isolated from the intestinal tract of a marine limpet and the reclassification of B. taeanensis BH030017T, B. algicola KMM 3737T and B. hwajinpoensis SW-72T as genus Lottiidibacillus.</title>
        <authorList>
            <person name="Liu R."/>
            <person name="Huang Z."/>
        </authorList>
    </citation>
    <scope>NUCLEOTIDE SEQUENCE [LARGE SCALE GENOMIC DNA]</scope>
    <source>
        <strain evidence="12 13">BH030017</strain>
    </source>
</reference>
<dbReference type="NCBIfam" id="TIGR00594">
    <property type="entry name" value="polc"/>
    <property type="match status" value="1"/>
</dbReference>
<sequence length="1116" mass="127108">MEFVHLHVHSEYSLLDSACRIEKLVKKAKALKFKALALTDKNVMYGTIPFYKTCIKYGIKPIIGLEVQVAGAASHLSESTYPLVLLAENEEGYKNLLKISSVVMTKESRQQPFIERGMLSKYARGLIALSGGFSGEISQCLLRNEIKQAEHLALQYKQVFGEKSFYLEIEDHGLKEEKIVNERLLNLTHLTGIPLAAANRVHYIKKEDYLAHDCLVCIKEGKKLNEKEAAGLLSHEYYLKSKEEMKQLFSRIDEAVANTEVIANRCNVEVELGHHILPTFPISEKLSAKEYLRSVCMEGLHKRFSMVSEKIQQRLDYELEIIDHMQFNDYFLIVWDFIKFARHNGILTGPGRGSAAGSLAAYVLFITDVDPIQHELLFERFLNPERVTMPDIDIDFPDIRRDEVIQYVKEKYGQHHVAQIITFGTLAAKAAIRDVGRVLALPTSLVDSIAKQIPSRPGITLNESVQEAASLQKIVQTSSEAKQLMDIALTIEGLPRHTSTHAAGVVISEERLTNHVPVKHGHEGIFLTQYAMEGLEEIGLLKMDFLGLRNLSVLEEIVHHIERETEMRIDLHKLPFNDQKTFELLGAGDTTGVFQLESDGMRQVLKQLKPTHFEDIVAVNALYRPGPMEYIPLYIDGKHRRRTISYLHPDLEPILSSTYGVIVYQEQIMQIASHMAGFSLGEADLLRRAVSKKNRTLLEEERLHFIKGCISQGYEKKTAEEVYELIIRFANYGFNRSHAVAYSVLSYQLAYLKANYPLYFMAALLSNAVGNQLKITQLVKECKRKEISLLPPSINKSQAFFIIENRGIRFGLAAVKNVGVKAIEEIVGKRPEKGYKSLFDFCQKISLKLVNKRAIESLAASGAFDEWGYDRAVLLSTIEKAIQHGEKNSSLSRQSEESFQHYNEVPPFQKSEQLLLEKEVLGFYLSGHPIQQYKEILTAYQRTVLEDLKENRNKKSIRTAGLVVNVKEVKTKKGEKMAFLTLSDETEEVEVVVFSPLYQQKKHLFQTNTLLFLEGIIEQKAYHVKVIANKAIALEELYQKRKKKLYLKIEHTPYQTKTLQKLKEILVDYPGNQDVVLYYENENKARQLPADHAVLLTDECMNKLKSLLGEKNVAYR</sequence>
<keyword evidence="6 12" id="KW-0548">Nucleotidyltransferase</keyword>
<evidence type="ECO:0000256" key="4">
    <source>
        <dbReference type="ARBA" id="ARBA00019114"/>
    </source>
</evidence>
<dbReference type="GO" id="GO:0006260">
    <property type="term" value="P:DNA replication"/>
    <property type="evidence" value="ECO:0007669"/>
    <property type="project" value="UniProtKB-KW"/>
</dbReference>
<gene>
    <name evidence="12" type="ORF">DS031_01660</name>
</gene>
<dbReference type="Pfam" id="PF02811">
    <property type="entry name" value="PHP"/>
    <property type="match status" value="1"/>
</dbReference>
<dbReference type="PANTHER" id="PTHR32294:SF0">
    <property type="entry name" value="DNA POLYMERASE III SUBUNIT ALPHA"/>
    <property type="match status" value="1"/>
</dbReference>
<dbReference type="InterPro" id="IPR004365">
    <property type="entry name" value="NA-bd_OB_tRNA"/>
</dbReference>
<comment type="subcellular location">
    <subcellularLocation>
        <location evidence="1">Cytoplasm</location>
    </subcellularLocation>
</comment>
<name>A0A366XYJ0_9BACI</name>
<keyword evidence="7" id="KW-0235">DNA replication</keyword>
<comment type="catalytic activity">
    <reaction evidence="10">
        <text>DNA(n) + a 2'-deoxyribonucleoside 5'-triphosphate = DNA(n+1) + diphosphate</text>
        <dbReference type="Rhea" id="RHEA:22508"/>
        <dbReference type="Rhea" id="RHEA-COMP:17339"/>
        <dbReference type="Rhea" id="RHEA-COMP:17340"/>
        <dbReference type="ChEBI" id="CHEBI:33019"/>
        <dbReference type="ChEBI" id="CHEBI:61560"/>
        <dbReference type="ChEBI" id="CHEBI:173112"/>
        <dbReference type="EC" id="2.7.7.7"/>
    </reaction>
</comment>
<evidence type="ECO:0000259" key="11">
    <source>
        <dbReference type="SMART" id="SM00481"/>
    </source>
</evidence>